<feature type="transmembrane region" description="Helical" evidence="1">
    <location>
        <begin position="147"/>
        <end position="167"/>
    </location>
</feature>
<name>A0AAV9IPQ3_CYACA</name>
<organism evidence="2 3">
    <name type="scientific">Cyanidium caldarium</name>
    <name type="common">Red alga</name>
    <dbReference type="NCBI Taxonomy" id="2771"/>
    <lineage>
        <taxon>Eukaryota</taxon>
        <taxon>Rhodophyta</taxon>
        <taxon>Bangiophyceae</taxon>
        <taxon>Cyanidiales</taxon>
        <taxon>Cyanidiaceae</taxon>
        <taxon>Cyanidium</taxon>
    </lineage>
</organism>
<evidence type="ECO:0000313" key="2">
    <source>
        <dbReference type="EMBL" id="KAK4534186.1"/>
    </source>
</evidence>
<dbReference type="EMBL" id="JANCYW010000001">
    <property type="protein sequence ID" value="KAK4534186.1"/>
    <property type="molecule type" value="Genomic_DNA"/>
</dbReference>
<dbReference type="AlphaFoldDB" id="A0AAV9IPQ3"/>
<proteinExistence type="predicted"/>
<keyword evidence="3" id="KW-1185">Reference proteome</keyword>
<dbReference type="InterPro" id="IPR021515">
    <property type="entry name" value="DUF3177"/>
</dbReference>
<keyword evidence="1" id="KW-0812">Transmembrane</keyword>
<sequence>MAVSGTLQRVARQSSGVAWMRLVQPAQAPAFSFSCSALGRLRGARGARCCGPTRGPTTVARRSRRLQRATGLPQRLQNLRLSHETFNSVAPRLRASSTASLALAWPSLHDIVWVDFHLAVGVFVLVPLGILFGSFRNGDAHDALKRIMVGYWQASSLLMLTVFLNIAQQPIGYTTALAVQIIIPIVLYWWRDLDNEVRGLATGGSLLERIFVLWRPAAATLGAMGALMQLTTQRCALLSSGELLDDAMCAAWLEPPFEFYNLHVGTLLGGGVPEWVFGAMGYAGLSVYASYLLYLLFAVLPRVGRQGRAPRTGLLTSVALLHSWGWLSDNNEA</sequence>
<reference evidence="2 3" key="1">
    <citation type="submission" date="2022-07" db="EMBL/GenBank/DDBJ databases">
        <title>Genome-wide signatures of adaptation to extreme environments.</title>
        <authorList>
            <person name="Cho C.H."/>
            <person name="Yoon H.S."/>
        </authorList>
    </citation>
    <scope>NUCLEOTIDE SEQUENCE [LARGE SCALE GENOMIC DNA]</scope>
    <source>
        <strain evidence="2 3">DBV 063 E5</strain>
    </source>
</reference>
<evidence type="ECO:0000313" key="3">
    <source>
        <dbReference type="Proteomes" id="UP001301350"/>
    </source>
</evidence>
<feature type="transmembrane region" description="Helical" evidence="1">
    <location>
        <begin position="116"/>
        <end position="135"/>
    </location>
</feature>
<protein>
    <submittedName>
        <fullName evidence="2">Uncharacterized protein</fullName>
    </submittedName>
</protein>
<feature type="transmembrane region" description="Helical" evidence="1">
    <location>
        <begin position="173"/>
        <end position="190"/>
    </location>
</feature>
<accession>A0AAV9IPQ3</accession>
<dbReference type="Proteomes" id="UP001301350">
    <property type="component" value="Unassembled WGS sequence"/>
</dbReference>
<feature type="transmembrane region" description="Helical" evidence="1">
    <location>
        <begin position="275"/>
        <end position="297"/>
    </location>
</feature>
<keyword evidence="1" id="KW-0472">Membrane</keyword>
<keyword evidence="1" id="KW-1133">Transmembrane helix</keyword>
<dbReference type="Pfam" id="PF11375">
    <property type="entry name" value="DUF3177"/>
    <property type="match status" value="1"/>
</dbReference>
<feature type="transmembrane region" description="Helical" evidence="1">
    <location>
        <begin position="211"/>
        <end position="230"/>
    </location>
</feature>
<gene>
    <name evidence="2" type="ORF">CDCA_CDCA01G0211</name>
</gene>
<comment type="caution">
    <text evidence="2">The sequence shown here is derived from an EMBL/GenBank/DDBJ whole genome shotgun (WGS) entry which is preliminary data.</text>
</comment>
<evidence type="ECO:0000256" key="1">
    <source>
        <dbReference type="SAM" id="Phobius"/>
    </source>
</evidence>